<reference evidence="2 3" key="1">
    <citation type="submission" date="2019-06" db="EMBL/GenBank/DDBJ databases">
        <title>Genome sequence of Janthinobacterium lividum UCD_MED1.</title>
        <authorList>
            <person name="De Leon M.E."/>
            <person name="Jospin G."/>
        </authorList>
    </citation>
    <scope>NUCLEOTIDE SEQUENCE [LARGE SCALE GENOMIC DNA]</scope>
    <source>
        <strain evidence="2 3">UCD_MED1</strain>
    </source>
</reference>
<dbReference type="EMBL" id="VDGE01000001">
    <property type="protein sequence ID" value="TNC78662.1"/>
    <property type="molecule type" value="Genomic_DNA"/>
</dbReference>
<sequence>MTYRNGHFAVPALVAVALALAAMVSTDAYSLAAQSEASAYSALTHEVGGVALLCLNDTVLDAAVQPVVAQ</sequence>
<accession>A0A5C4NX18</accession>
<evidence type="ECO:0000256" key="1">
    <source>
        <dbReference type="SAM" id="SignalP"/>
    </source>
</evidence>
<gene>
    <name evidence="2" type="ORF">FHI69_05160</name>
</gene>
<protein>
    <submittedName>
        <fullName evidence="2">Uncharacterized protein</fullName>
    </submittedName>
</protein>
<comment type="caution">
    <text evidence="2">The sequence shown here is derived from an EMBL/GenBank/DDBJ whole genome shotgun (WGS) entry which is preliminary data.</text>
</comment>
<feature type="signal peptide" evidence="1">
    <location>
        <begin position="1"/>
        <end position="21"/>
    </location>
</feature>
<dbReference type="Proteomes" id="UP000305681">
    <property type="component" value="Unassembled WGS sequence"/>
</dbReference>
<dbReference type="RefSeq" id="WP_139089732.1">
    <property type="nucleotide sequence ID" value="NZ_VDGE01000001.1"/>
</dbReference>
<feature type="chain" id="PRO_5022920156" evidence="1">
    <location>
        <begin position="22"/>
        <end position="70"/>
    </location>
</feature>
<organism evidence="2 3">
    <name type="scientific">Janthinobacterium lividum</name>
    <dbReference type="NCBI Taxonomy" id="29581"/>
    <lineage>
        <taxon>Bacteria</taxon>
        <taxon>Pseudomonadati</taxon>
        <taxon>Pseudomonadota</taxon>
        <taxon>Betaproteobacteria</taxon>
        <taxon>Burkholderiales</taxon>
        <taxon>Oxalobacteraceae</taxon>
        <taxon>Janthinobacterium</taxon>
    </lineage>
</organism>
<name>A0A5C4NX18_9BURK</name>
<keyword evidence="1" id="KW-0732">Signal</keyword>
<evidence type="ECO:0000313" key="2">
    <source>
        <dbReference type="EMBL" id="TNC78662.1"/>
    </source>
</evidence>
<dbReference type="AlphaFoldDB" id="A0A5C4NX18"/>
<proteinExistence type="predicted"/>
<evidence type="ECO:0000313" key="3">
    <source>
        <dbReference type="Proteomes" id="UP000305681"/>
    </source>
</evidence>